<evidence type="ECO:0000313" key="2">
    <source>
        <dbReference type="EMBL" id="EEG98877.1"/>
    </source>
</evidence>
<name>A0A7U8EZ77_BORBG</name>
<dbReference type="EMBL" id="ABGI02000006">
    <property type="protein sequence ID" value="EEG98877.1"/>
    <property type="molecule type" value="Genomic_DNA"/>
</dbReference>
<keyword evidence="1" id="KW-1133">Transmembrane helix</keyword>
<gene>
    <name evidence="2" type="ORF">BBU118A_0757</name>
</gene>
<keyword evidence="1" id="KW-0812">Transmembrane</keyword>
<evidence type="ECO:0000313" key="3">
    <source>
        <dbReference type="Proteomes" id="UP000006208"/>
    </source>
</evidence>
<dbReference type="Proteomes" id="UP000006208">
    <property type="component" value="Unassembled WGS sequence"/>
</dbReference>
<accession>A0A7U8EZ77</accession>
<sequence length="45" mass="5342">MSFIAGPFVVFLYFKNFNVIFGNLNLLNDCFTLFKFVFYCYVVIL</sequence>
<proteinExistence type="predicted"/>
<reference evidence="2 3" key="1">
    <citation type="submission" date="2009-03" db="EMBL/GenBank/DDBJ databases">
        <authorList>
            <person name="Fraser-Liggett C.M."/>
            <person name="Mongodin E.F."/>
            <person name="Casjens B."/>
            <person name="Dunn J."/>
            <person name="Luft B."/>
            <person name="Qiu W."/>
            <person name="Schutzer S."/>
            <person name="Sebastian Y."/>
        </authorList>
    </citation>
    <scope>NUCLEOTIDE SEQUENCE [LARGE SCALE GENOMIC DNA]</scope>
    <source>
        <strain evidence="2 3">118a</strain>
    </source>
</reference>
<organism evidence="2 3">
    <name type="scientific">Borreliella burgdorferi 118a</name>
    <dbReference type="NCBI Taxonomy" id="476210"/>
    <lineage>
        <taxon>Bacteria</taxon>
        <taxon>Pseudomonadati</taxon>
        <taxon>Spirochaetota</taxon>
        <taxon>Spirochaetia</taxon>
        <taxon>Spirochaetales</taxon>
        <taxon>Borreliaceae</taxon>
        <taxon>Borreliella</taxon>
    </lineage>
</organism>
<protein>
    <submittedName>
        <fullName evidence="2">Uncharacterized protein</fullName>
    </submittedName>
</protein>
<comment type="caution">
    <text evidence="2">The sequence shown here is derived from an EMBL/GenBank/DDBJ whole genome shotgun (WGS) entry which is preliminary data.</text>
</comment>
<feature type="transmembrane region" description="Helical" evidence="1">
    <location>
        <begin position="20"/>
        <end position="44"/>
    </location>
</feature>
<keyword evidence="1" id="KW-0472">Membrane</keyword>
<evidence type="ECO:0000256" key="1">
    <source>
        <dbReference type="SAM" id="Phobius"/>
    </source>
</evidence>
<dbReference type="AlphaFoldDB" id="A0A7U8EZ77"/>